<dbReference type="InterPro" id="IPR017938">
    <property type="entry name" value="Riboflavin_synthase-like_b-brl"/>
</dbReference>
<dbReference type="InterPro" id="IPR036010">
    <property type="entry name" value="2Fe-2S_ferredoxin-like_sf"/>
</dbReference>
<dbReference type="InterPro" id="IPR001433">
    <property type="entry name" value="OxRdtase_FAD/NAD-bd"/>
</dbReference>
<sequence length="340" mass="37065">MMEHTIALQFEDGVTRFIGCRSGETVAEAAYRQKFNIPLDCRDGACGTCRSFCESGSFEMPESSYIEDALTPEEAAEGYVLTCQMKPTSDCVLRIASSSEAAKTGVTVYEGELAELEQLSESTIAFGIKTPAPEELVFLPGQYVNVTLPGSDETRSYSFSSAPMSEIARFVVRNVPGGKMSSYLSKEAAVGAKMQFAGPFGSFYLRPVTRPTLFLAGGTGIAPFLSMLDSLAVAGCHYPVNMVFGVTNDFDLVALEKLDDIQANHPWFHYTTCVVSEASSHPKKGYVTQHIESDWLNDGDVDIYLCGPVAMVEAVRGWLEQSGITPKSFHFEKFSASEQK</sequence>
<dbReference type="InterPro" id="IPR001041">
    <property type="entry name" value="2Fe-2S_ferredoxin-type"/>
</dbReference>
<gene>
    <name evidence="7" type="ORF">LVJ83_07955</name>
</gene>
<dbReference type="PANTHER" id="PTHR47354:SF5">
    <property type="entry name" value="PROTEIN RFBI"/>
    <property type="match status" value="1"/>
</dbReference>
<feature type="domain" description="FAD-binding FR-type" evidence="6">
    <location>
        <begin position="106"/>
        <end position="206"/>
    </location>
</feature>
<evidence type="ECO:0000313" key="7">
    <source>
        <dbReference type="EMBL" id="UOO83232.1"/>
    </source>
</evidence>
<proteinExistence type="predicted"/>
<comment type="cofactor">
    <cofactor evidence="3">
        <name>[2Fe-2S] cluster</name>
        <dbReference type="ChEBI" id="CHEBI:190135"/>
    </cofactor>
</comment>
<comment type="cofactor">
    <cofactor evidence="1">
        <name>FAD</name>
        <dbReference type="ChEBI" id="CHEBI:57692"/>
    </cofactor>
</comment>
<evidence type="ECO:0000256" key="2">
    <source>
        <dbReference type="ARBA" id="ARBA00022714"/>
    </source>
</evidence>
<protein>
    <submittedName>
        <fullName evidence="7">Ring-hydroxylating dioxygenase ferredoxin reductase family protein</fullName>
    </submittedName>
</protein>
<dbReference type="InterPro" id="IPR008333">
    <property type="entry name" value="Cbr1-like_FAD-bd_dom"/>
</dbReference>
<dbReference type="GO" id="GO:0051213">
    <property type="term" value="F:dioxygenase activity"/>
    <property type="evidence" value="ECO:0007669"/>
    <property type="project" value="UniProtKB-KW"/>
</dbReference>
<dbReference type="Gene3D" id="3.40.50.80">
    <property type="entry name" value="Nucleotide-binding domain of ferredoxin-NADP reductase (FNR) module"/>
    <property type="match status" value="1"/>
</dbReference>
<dbReference type="PROSITE" id="PS51379">
    <property type="entry name" value="4FE4S_FER_2"/>
    <property type="match status" value="1"/>
</dbReference>
<dbReference type="PROSITE" id="PS51384">
    <property type="entry name" value="FAD_FR"/>
    <property type="match status" value="1"/>
</dbReference>
<evidence type="ECO:0000256" key="1">
    <source>
        <dbReference type="ARBA" id="ARBA00001974"/>
    </source>
</evidence>
<evidence type="ECO:0000313" key="8">
    <source>
        <dbReference type="Proteomes" id="UP000829817"/>
    </source>
</evidence>
<dbReference type="PROSITE" id="PS51085">
    <property type="entry name" value="2FE2S_FER_2"/>
    <property type="match status" value="1"/>
</dbReference>
<dbReference type="PRINTS" id="PR00371">
    <property type="entry name" value="FPNCR"/>
</dbReference>
<dbReference type="Pfam" id="PF00111">
    <property type="entry name" value="Fer2"/>
    <property type="match status" value="1"/>
</dbReference>
<dbReference type="Gene3D" id="3.10.20.30">
    <property type="match status" value="1"/>
</dbReference>
<dbReference type="CDD" id="cd00207">
    <property type="entry name" value="fer2"/>
    <property type="match status" value="1"/>
</dbReference>
<dbReference type="PRINTS" id="PR00410">
    <property type="entry name" value="PHEHYDRXLASE"/>
</dbReference>
<organism evidence="7 8">
    <name type="scientific">Uruburuella testudinis</name>
    <dbReference type="NCBI Taxonomy" id="1282863"/>
    <lineage>
        <taxon>Bacteria</taxon>
        <taxon>Pseudomonadati</taxon>
        <taxon>Pseudomonadota</taxon>
        <taxon>Betaproteobacteria</taxon>
        <taxon>Neisseriales</taxon>
        <taxon>Neisseriaceae</taxon>
        <taxon>Uruburuella</taxon>
    </lineage>
</organism>
<accession>A0ABY4E081</accession>
<keyword evidence="8" id="KW-1185">Reference proteome</keyword>
<dbReference type="PANTHER" id="PTHR47354">
    <property type="entry name" value="NADH OXIDOREDUCTASE HCR"/>
    <property type="match status" value="1"/>
</dbReference>
<feature type="domain" description="2Fe-2S ferredoxin-type" evidence="4">
    <location>
        <begin position="4"/>
        <end position="99"/>
    </location>
</feature>
<reference evidence="7 8" key="1">
    <citation type="journal article" date="2022" name="Res Sq">
        <title>Evolution of multicellular longitudinally dividing oral cavity symbionts (Neisseriaceae).</title>
        <authorList>
            <person name="Nyongesa S."/>
            <person name="Weber P."/>
            <person name="Bernet E."/>
            <person name="Pullido F."/>
            <person name="Nieckarz M."/>
            <person name="Delaby M."/>
            <person name="Nieves C."/>
            <person name="Viehboeck T."/>
            <person name="Krause N."/>
            <person name="Rivera-Millot A."/>
            <person name="Nakamura A."/>
            <person name="Vischer N."/>
            <person name="VanNieuwenhze M."/>
            <person name="Brun Y."/>
            <person name="Cava F."/>
            <person name="Bulgheresi S."/>
            <person name="Veyrier F."/>
        </authorList>
    </citation>
    <scope>NUCLEOTIDE SEQUENCE [LARGE SCALE GENOMIC DNA]</scope>
    <source>
        <strain evidence="7 8">CCUG 63373m</strain>
    </source>
</reference>
<feature type="domain" description="4Fe-4S ferredoxin-type" evidence="5">
    <location>
        <begin position="31"/>
        <end position="63"/>
    </location>
</feature>
<dbReference type="SUPFAM" id="SSF52343">
    <property type="entry name" value="Ferredoxin reductase-like, C-terminal NADP-linked domain"/>
    <property type="match status" value="1"/>
</dbReference>
<evidence type="ECO:0000259" key="6">
    <source>
        <dbReference type="PROSITE" id="PS51384"/>
    </source>
</evidence>
<keyword evidence="7" id="KW-0223">Dioxygenase</keyword>
<dbReference type="InterPro" id="IPR017896">
    <property type="entry name" value="4Fe4S_Fe-S-bd"/>
</dbReference>
<dbReference type="Pfam" id="PF00175">
    <property type="entry name" value="NAD_binding_1"/>
    <property type="match status" value="1"/>
</dbReference>
<dbReference type="InterPro" id="IPR012675">
    <property type="entry name" value="Beta-grasp_dom_sf"/>
</dbReference>
<dbReference type="NCBIfam" id="NF040810">
    <property type="entry name" value="BenC"/>
    <property type="match status" value="1"/>
</dbReference>
<dbReference type="SUPFAM" id="SSF54292">
    <property type="entry name" value="2Fe-2S ferredoxin-like"/>
    <property type="match status" value="1"/>
</dbReference>
<name>A0ABY4E081_9NEIS</name>
<dbReference type="Pfam" id="PF00970">
    <property type="entry name" value="FAD_binding_6"/>
    <property type="match status" value="1"/>
</dbReference>
<dbReference type="EMBL" id="CP091508">
    <property type="protein sequence ID" value="UOO83232.1"/>
    <property type="molecule type" value="Genomic_DNA"/>
</dbReference>
<dbReference type="SUPFAM" id="SSF63380">
    <property type="entry name" value="Riboflavin synthase domain-like"/>
    <property type="match status" value="1"/>
</dbReference>
<dbReference type="InterPro" id="IPR017927">
    <property type="entry name" value="FAD-bd_FR_type"/>
</dbReference>
<dbReference type="InterPro" id="IPR047683">
    <property type="entry name" value="BenC-like_FAD_NAD-bd"/>
</dbReference>
<keyword evidence="2" id="KW-0408">Iron</keyword>
<dbReference type="PROSITE" id="PS00197">
    <property type="entry name" value="2FE2S_FER_1"/>
    <property type="match status" value="1"/>
</dbReference>
<evidence type="ECO:0000256" key="3">
    <source>
        <dbReference type="ARBA" id="ARBA00034078"/>
    </source>
</evidence>
<dbReference type="CDD" id="cd06209">
    <property type="entry name" value="BenDO_FAD_NAD"/>
    <property type="match status" value="1"/>
</dbReference>
<dbReference type="InterPro" id="IPR001709">
    <property type="entry name" value="Flavoprot_Pyr_Nucl_cyt_Rdtase"/>
</dbReference>
<keyword evidence="2" id="KW-0479">Metal-binding</keyword>
<dbReference type="InterPro" id="IPR006058">
    <property type="entry name" value="2Fe2S_fd_BS"/>
</dbReference>
<dbReference type="Proteomes" id="UP000829817">
    <property type="component" value="Chromosome"/>
</dbReference>
<keyword evidence="2" id="KW-0001">2Fe-2S</keyword>
<dbReference type="InterPro" id="IPR050415">
    <property type="entry name" value="MRET"/>
</dbReference>
<evidence type="ECO:0000259" key="5">
    <source>
        <dbReference type="PROSITE" id="PS51379"/>
    </source>
</evidence>
<keyword evidence="2" id="KW-0411">Iron-sulfur</keyword>
<evidence type="ECO:0000259" key="4">
    <source>
        <dbReference type="PROSITE" id="PS51085"/>
    </source>
</evidence>
<dbReference type="Gene3D" id="2.40.30.10">
    <property type="entry name" value="Translation factors"/>
    <property type="match status" value="1"/>
</dbReference>
<dbReference type="InterPro" id="IPR039261">
    <property type="entry name" value="FNR_nucleotide-bd"/>
</dbReference>
<keyword evidence="7" id="KW-0560">Oxidoreductase</keyword>